<dbReference type="AlphaFoldDB" id="A0A4U7AWN8"/>
<dbReference type="EMBL" id="PTQR01000114">
    <property type="protein sequence ID" value="TKX19477.1"/>
    <property type="molecule type" value="Genomic_DNA"/>
</dbReference>
<dbReference type="Proteomes" id="UP000308133">
    <property type="component" value="Unassembled WGS sequence"/>
</dbReference>
<protein>
    <submittedName>
        <fullName evidence="1">Uncharacterized protein</fullName>
    </submittedName>
</protein>
<comment type="caution">
    <text evidence="1">The sequence shown here is derived from an EMBL/GenBank/DDBJ whole genome shotgun (WGS) entry which is preliminary data.</text>
</comment>
<sequence length="144" mass="16316">MSGNVTIPYLSIVVYKGDPLENREKRRTALWLRFRGFSPDLLVRIVGEYGSLMLSVAECDDLLEHIDTKRRTIGVGPLTSAIPPDELLDVVRNVPVNNKERDSNSHTWIISVLGSMDNMGWLMSEDWNRAFDKMMDALNPAEPL</sequence>
<organism evidence="1 2">
    <name type="scientific">Elsinoe australis</name>
    <dbReference type="NCBI Taxonomy" id="40998"/>
    <lineage>
        <taxon>Eukaryota</taxon>
        <taxon>Fungi</taxon>
        <taxon>Dikarya</taxon>
        <taxon>Ascomycota</taxon>
        <taxon>Pezizomycotina</taxon>
        <taxon>Dothideomycetes</taxon>
        <taxon>Dothideomycetidae</taxon>
        <taxon>Myriangiales</taxon>
        <taxon>Elsinoaceae</taxon>
        <taxon>Elsinoe</taxon>
    </lineage>
</organism>
<reference evidence="1 2" key="1">
    <citation type="submission" date="2018-02" db="EMBL/GenBank/DDBJ databases">
        <title>Draft genome sequences of Elsinoe sp., causing black scab on jojoba.</title>
        <authorList>
            <person name="Stodart B."/>
            <person name="Jeffress S."/>
            <person name="Ash G."/>
            <person name="Arun Chinnappa K."/>
        </authorList>
    </citation>
    <scope>NUCLEOTIDE SEQUENCE [LARGE SCALE GENOMIC DNA]</scope>
    <source>
        <strain evidence="1 2">Hillstone_2</strain>
    </source>
</reference>
<evidence type="ECO:0000313" key="1">
    <source>
        <dbReference type="EMBL" id="TKX19477.1"/>
    </source>
</evidence>
<proteinExistence type="predicted"/>
<gene>
    <name evidence="1" type="ORF">C1H76_8326</name>
</gene>
<accession>A0A4U7AWN8</accession>
<evidence type="ECO:0000313" key="2">
    <source>
        <dbReference type="Proteomes" id="UP000308133"/>
    </source>
</evidence>
<name>A0A4U7AWN8_9PEZI</name>